<sequence>MEITRVEQRAYIKIAVLRGRNEMEYQSEFAEALGNTVLPYRTVARKKVEVLRHYPKPVIVCSYRSFLQSIHVLAHARLKPTCTALQQCRSCKTMKKRDCWGPVMVVRSRYNKTKEFGTLNCLLEDFLRQMLDLVLKSRHH</sequence>
<dbReference type="EMBL" id="BMAO01036156">
    <property type="protein sequence ID" value="GFR08344.1"/>
    <property type="molecule type" value="Genomic_DNA"/>
</dbReference>
<protein>
    <submittedName>
        <fullName evidence="1">Uncharacterized protein</fullName>
    </submittedName>
</protein>
<reference evidence="1" key="1">
    <citation type="submission" date="2020-07" db="EMBL/GenBank/DDBJ databases">
        <title>Multicomponent nature underlies the extraordinary mechanical properties of spider dragline silk.</title>
        <authorList>
            <person name="Kono N."/>
            <person name="Nakamura H."/>
            <person name="Mori M."/>
            <person name="Yoshida Y."/>
            <person name="Ohtoshi R."/>
            <person name="Malay A.D."/>
            <person name="Moran D.A.P."/>
            <person name="Tomita M."/>
            <person name="Numata K."/>
            <person name="Arakawa K."/>
        </authorList>
    </citation>
    <scope>NUCLEOTIDE SEQUENCE</scope>
</reference>
<evidence type="ECO:0000313" key="2">
    <source>
        <dbReference type="Proteomes" id="UP000887116"/>
    </source>
</evidence>
<keyword evidence="2" id="KW-1185">Reference proteome</keyword>
<name>A0A8X6HRS1_TRICU</name>
<dbReference type="AlphaFoldDB" id="A0A8X6HRS1"/>
<organism evidence="1 2">
    <name type="scientific">Trichonephila clavata</name>
    <name type="common">Joro spider</name>
    <name type="synonym">Nephila clavata</name>
    <dbReference type="NCBI Taxonomy" id="2740835"/>
    <lineage>
        <taxon>Eukaryota</taxon>
        <taxon>Metazoa</taxon>
        <taxon>Ecdysozoa</taxon>
        <taxon>Arthropoda</taxon>
        <taxon>Chelicerata</taxon>
        <taxon>Arachnida</taxon>
        <taxon>Araneae</taxon>
        <taxon>Araneomorphae</taxon>
        <taxon>Entelegynae</taxon>
        <taxon>Araneoidea</taxon>
        <taxon>Nephilidae</taxon>
        <taxon>Trichonephila</taxon>
    </lineage>
</organism>
<gene>
    <name evidence="1" type="ORF">TNCT_108331</name>
</gene>
<accession>A0A8X6HRS1</accession>
<dbReference type="Proteomes" id="UP000887116">
    <property type="component" value="Unassembled WGS sequence"/>
</dbReference>
<comment type="caution">
    <text evidence="1">The sequence shown here is derived from an EMBL/GenBank/DDBJ whole genome shotgun (WGS) entry which is preliminary data.</text>
</comment>
<evidence type="ECO:0000313" key="1">
    <source>
        <dbReference type="EMBL" id="GFR08344.1"/>
    </source>
</evidence>
<proteinExistence type="predicted"/>